<feature type="compositionally biased region" description="Basic and acidic residues" evidence="6">
    <location>
        <begin position="204"/>
        <end position="218"/>
    </location>
</feature>
<dbReference type="Gene3D" id="3.30.60.290">
    <property type="entry name" value="Rad4, beta-hairpin domain BHD2"/>
    <property type="match status" value="1"/>
</dbReference>
<dbReference type="InterPro" id="IPR036985">
    <property type="entry name" value="Transglutaminase-like_sf"/>
</dbReference>
<protein>
    <recommendedName>
        <fullName evidence="12">Rad4 transglutaminase-like domain-domain-containing protein</fullName>
    </recommendedName>
</protein>
<dbReference type="GO" id="GO:0005737">
    <property type="term" value="C:cytoplasm"/>
    <property type="evidence" value="ECO:0007669"/>
    <property type="project" value="TreeGrafter"/>
</dbReference>
<dbReference type="SMART" id="SM01030">
    <property type="entry name" value="BHD_1"/>
    <property type="match status" value="1"/>
</dbReference>
<evidence type="ECO:0008006" key="12">
    <source>
        <dbReference type="Google" id="ProtNLM"/>
    </source>
</evidence>
<feature type="compositionally biased region" description="Basic and acidic residues" evidence="6">
    <location>
        <begin position="80"/>
        <end position="90"/>
    </location>
</feature>
<dbReference type="SMART" id="SM01032">
    <property type="entry name" value="BHD_3"/>
    <property type="match status" value="1"/>
</dbReference>
<dbReference type="FunCoup" id="A0A1Y2FG23">
    <property type="interactions" value="75"/>
</dbReference>
<dbReference type="InterPro" id="IPR042488">
    <property type="entry name" value="Rad4_BHD3_sf"/>
</dbReference>
<dbReference type="GO" id="GO:0006298">
    <property type="term" value="P:mismatch repair"/>
    <property type="evidence" value="ECO:0007669"/>
    <property type="project" value="TreeGrafter"/>
</dbReference>
<feature type="domain" description="Rad4 beta-hairpin" evidence="9">
    <location>
        <begin position="618"/>
        <end position="692"/>
    </location>
</feature>
<keyword evidence="5" id="KW-0539">Nucleus</keyword>
<evidence type="ECO:0000313" key="10">
    <source>
        <dbReference type="EMBL" id="ORY82900.1"/>
    </source>
</evidence>
<dbReference type="SUPFAM" id="SSF54001">
    <property type="entry name" value="Cysteine proteinases"/>
    <property type="match status" value="1"/>
</dbReference>
<dbReference type="OrthoDB" id="2536867at2759"/>
<proteinExistence type="inferred from homology"/>
<dbReference type="InterPro" id="IPR004583">
    <property type="entry name" value="DNA_repair_Rad4"/>
</dbReference>
<evidence type="ECO:0000256" key="3">
    <source>
        <dbReference type="ARBA" id="ARBA00022763"/>
    </source>
</evidence>
<keyword evidence="11" id="KW-1185">Reference proteome</keyword>
<feature type="region of interest" description="Disordered" evidence="6">
    <location>
        <begin position="296"/>
        <end position="345"/>
    </location>
</feature>
<dbReference type="Gene3D" id="2.20.20.110">
    <property type="entry name" value="Rad4, beta-hairpin domain BHD1"/>
    <property type="match status" value="1"/>
</dbReference>
<keyword evidence="4" id="KW-0234">DNA repair</keyword>
<name>A0A1Y2FG23_9BASI</name>
<evidence type="ECO:0000256" key="2">
    <source>
        <dbReference type="ARBA" id="ARBA00009525"/>
    </source>
</evidence>
<comment type="subcellular location">
    <subcellularLocation>
        <location evidence="1">Nucleus</location>
    </subcellularLocation>
</comment>
<dbReference type="SMART" id="SM01031">
    <property type="entry name" value="BHD_2"/>
    <property type="match status" value="1"/>
</dbReference>
<dbReference type="InParanoid" id="A0A1Y2FG23"/>
<sequence length="866" mass="97305">MSATGFSSPNYSYDEVEVPLPNAQPAYEVPFDSEDEEDAWDEVDVTADNSAAALASAQKANKDISVVISKGNKDKKKKKSDGSVTRDRMVRQQRHKAHATCHLATGLIRNRYLNDPLLQARLVSKVPLHLQNAFRTFSKQTHPSEAARVRLFDKALNDLLSWWYQSFEIADERGLKRRDVSEVDQELAAWSEVGAEAGCSKFPWEPRVEPEQQDDTPRKKSAKSRGKAKEVVREWGPSQDNWEIVHGLPSMNKSATLLKGSRDMSAQLFTCLCRALDIPARLVFSLQPVDWRAPSAMAKKGSKKKGGLLSDAEHTTDSDVGSKAKRGKASAATSGRESGAEAWEDGQGKLAYKVPQVNLRKTKKIKKHVERSPSPEPSEDQRPPVFWTEAWSRYSRKWITIDPYRKKYRCKSIMEPPRNMREIQLLYVVAFEEDFSARDVTPRYTKSYNNYTVKMRAPSKKGTDWFAELVRPFERSFELNRDRDEKEELWKSVANEPFPTSIGGFKNHPNYVLEQHLHRDEVIREGSRQLGVFKGTDAVFRRSDVVQLKSTENFWREGRIIKDGEIPMKWVKSRVVTINRKRAEEFAIQGGEEPTQQALYSHAQTELYIPPPVKDGKIPRNNFGNIDLYVPSMLPDGAIHLSSKQAAKVAKARNIDYADAITGFEFRQRRANPIITGIVVAADKANELVEAIIESEEAAEEKEFAKRQDRCLKRWKKLILGLRIRQRLQASYQDKSATVSEVDSDVPAKIIGKRAAPDVEKEVSQPRKRTATKPKPAPPPPRPKSPPRTRASVAPAAPPPSDSKRSTSGRSLRLNLSPKKPDPPAPTPTTRGSAAKAAGIAPPPPPVVASGTWSDSETSLEYESDF</sequence>
<dbReference type="Pfam" id="PF10403">
    <property type="entry name" value="BHD_1"/>
    <property type="match status" value="1"/>
</dbReference>
<dbReference type="Gene3D" id="3.30.70.2460">
    <property type="entry name" value="Rad4, beta-hairpin domain BHD3"/>
    <property type="match status" value="1"/>
</dbReference>
<dbReference type="InterPro" id="IPR018325">
    <property type="entry name" value="Rad4/PNGase_transGLS-fold"/>
</dbReference>
<dbReference type="Gene3D" id="3.90.260.10">
    <property type="entry name" value="Transglutaminase-like"/>
    <property type="match status" value="1"/>
</dbReference>
<dbReference type="AlphaFoldDB" id="A0A1Y2FG23"/>
<dbReference type="PANTHER" id="PTHR12135:SF0">
    <property type="entry name" value="DNA REPAIR PROTEIN COMPLEMENTING XP-C CELLS"/>
    <property type="match status" value="1"/>
</dbReference>
<evidence type="ECO:0000259" key="8">
    <source>
        <dbReference type="SMART" id="SM01031"/>
    </source>
</evidence>
<dbReference type="GO" id="GO:0003684">
    <property type="term" value="F:damaged DNA binding"/>
    <property type="evidence" value="ECO:0007669"/>
    <property type="project" value="InterPro"/>
</dbReference>
<comment type="caution">
    <text evidence="10">The sequence shown here is derived from an EMBL/GenBank/DDBJ whole genome shotgun (WGS) entry which is preliminary data.</text>
</comment>
<dbReference type="Pfam" id="PF10405">
    <property type="entry name" value="BHD_3"/>
    <property type="match status" value="1"/>
</dbReference>
<dbReference type="PANTHER" id="PTHR12135">
    <property type="entry name" value="DNA REPAIR PROTEIN XP-C / RAD4"/>
    <property type="match status" value="1"/>
</dbReference>
<feature type="compositionally biased region" description="Basic and acidic residues" evidence="6">
    <location>
        <begin position="311"/>
        <end position="322"/>
    </location>
</feature>
<dbReference type="EMBL" id="MCGR01000020">
    <property type="protein sequence ID" value="ORY82900.1"/>
    <property type="molecule type" value="Genomic_DNA"/>
</dbReference>
<gene>
    <name evidence="10" type="ORF">BCR35DRAFT_278494</name>
</gene>
<feature type="domain" description="Rad4 beta-hairpin" evidence="7">
    <location>
        <begin position="494"/>
        <end position="546"/>
    </location>
</feature>
<dbReference type="InterPro" id="IPR018328">
    <property type="entry name" value="Rad4_beta-hairpin_dom3"/>
</dbReference>
<feature type="domain" description="Rad4 beta-hairpin" evidence="8">
    <location>
        <begin position="548"/>
        <end position="611"/>
    </location>
</feature>
<dbReference type="GO" id="GO:0000111">
    <property type="term" value="C:nucleotide-excision repair factor 2 complex"/>
    <property type="evidence" value="ECO:0007669"/>
    <property type="project" value="TreeGrafter"/>
</dbReference>
<dbReference type="InterPro" id="IPR018326">
    <property type="entry name" value="Rad4_beta-hairpin_dom1"/>
</dbReference>
<feature type="compositionally biased region" description="Basic and acidic residues" evidence="6">
    <location>
        <begin position="755"/>
        <end position="765"/>
    </location>
</feature>
<feature type="compositionally biased region" description="Pro residues" evidence="6">
    <location>
        <begin position="775"/>
        <end position="786"/>
    </location>
</feature>
<evidence type="ECO:0000256" key="5">
    <source>
        <dbReference type="ARBA" id="ARBA00023242"/>
    </source>
</evidence>
<dbReference type="Pfam" id="PF03835">
    <property type="entry name" value="Rad4"/>
    <property type="match status" value="1"/>
</dbReference>
<feature type="region of interest" description="Disordered" evidence="6">
    <location>
        <begin position="363"/>
        <end position="382"/>
    </location>
</feature>
<feature type="region of interest" description="Disordered" evidence="6">
    <location>
        <begin position="750"/>
        <end position="866"/>
    </location>
</feature>
<evidence type="ECO:0000259" key="7">
    <source>
        <dbReference type="SMART" id="SM01030"/>
    </source>
</evidence>
<dbReference type="InterPro" id="IPR038765">
    <property type="entry name" value="Papain-like_cys_pep_sf"/>
</dbReference>
<accession>A0A1Y2FG23</accession>
<dbReference type="GO" id="GO:0071942">
    <property type="term" value="C:XPC complex"/>
    <property type="evidence" value="ECO:0007669"/>
    <property type="project" value="TreeGrafter"/>
</dbReference>
<dbReference type="Proteomes" id="UP000193467">
    <property type="component" value="Unassembled WGS sequence"/>
</dbReference>
<dbReference type="GO" id="GO:0003697">
    <property type="term" value="F:single-stranded DNA binding"/>
    <property type="evidence" value="ECO:0007669"/>
    <property type="project" value="TreeGrafter"/>
</dbReference>
<evidence type="ECO:0000256" key="4">
    <source>
        <dbReference type="ARBA" id="ARBA00023204"/>
    </source>
</evidence>
<comment type="similarity">
    <text evidence="2">Belongs to the XPC family.</text>
</comment>
<dbReference type="STRING" id="106004.A0A1Y2FG23"/>
<dbReference type="FunFam" id="3.30.70.2460:FF:000001">
    <property type="entry name" value="DNA repair protein Rad4 family"/>
    <property type="match status" value="1"/>
</dbReference>
<evidence type="ECO:0000256" key="6">
    <source>
        <dbReference type="SAM" id="MobiDB-lite"/>
    </source>
</evidence>
<evidence type="ECO:0000259" key="9">
    <source>
        <dbReference type="SMART" id="SM01032"/>
    </source>
</evidence>
<dbReference type="GO" id="GO:0006289">
    <property type="term" value="P:nucleotide-excision repair"/>
    <property type="evidence" value="ECO:0007669"/>
    <property type="project" value="InterPro"/>
</dbReference>
<keyword evidence="3" id="KW-0227">DNA damage</keyword>
<organism evidence="10 11">
    <name type="scientific">Leucosporidium creatinivorum</name>
    <dbReference type="NCBI Taxonomy" id="106004"/>
    <lineage>
        <taxon>Eukaryota</taxon>
        <taxon>Fungi</taxon>
        <taxon>Dikarya</taxon>
        <taxon>Basidiomycota</taxon>
        <taxon>Pucciniomycotina</taxon>
        <taxon>Microbotryomycetes</taxon>
        <taxon>Leucosporidiales</taxon>
        <taxon>Leucosporidium</taxon>
    </lineage>
</organism>
<evidence type="ECO:0000313" key="11">
    <source>
        <dbReference type="Proteomes" id="UP000193467"/>
    </source>
</evidence>
<reference evidence="10 11" key="1">
    <citation type="submission" date="2016-07" db="EMBL/GenBank/DDBJ databases">
        <title>Pervasive Adenine N6-methylation of Active Genes in Fungi.</title>
        <authorList>
            <consortium name="DOE Joint Genome Institute"/>
            <person name="Mondo S.J."/>
            <person name="Dannebaum R.O."/>
            <person name="Kuo R.C."/>
            <person name="Labutti K."/>
            <person name="Haridas S."/>
            <person name="Kuo A."/>
            <person name="Salamov A."/>
            <person name="Ahrendt S.R."/>
            <person name="Lipzen A."/>
            <person name="Sullivan W."/>
            <person name="Andreopoulos W.B."/>
            <person name="Clum A."/>
            <person name="Lindquist E."/>
            <person name="Daum C."/>
            <person name="Ramamoorthy G.K."/>
            <person name="Gryganskyi A."/>
            <person name="Culley D."/>
            <person name="Magnuson J.K."/>
            <person name="James T.Y."/>
            <person name="O'Malley M.A."/>
            <person name="Stajich J.E."/>
            <person name="Spatafora J.W."/>
            <person name="Visel A."/>
            <person name="Grigoriev I.V."/>
        </authorList>
    </citation>
    <scope>NUCLEOTIDE SEQUENCE [LARGE SCALE GENOMIC DNA]</scope>
    <source>
        <strain evidence="10 11">62-1032</strain>
    </source>
</reference>
<feature type="compositionally biased region" description="Low complexity" evidence="6">
    <location>
        <begin position="828"/>
        <end position="840"/>
    </location>
</feature>
<feature type="region of interest" description="Disordered" evidence="6">
    <location>
        <begin position="202"/>
        <end position="233"/>
    </location>
</feature>
<evidence type="ECO:0000256" key="1">
    <source>
        <dbReference type="ARBA" id="ARBA00004123"/>
    </source>
</evidence>
<dbReference type="Pfam" id="PF10404">
    <property type="entry name" value="BHD_2"/>
    <property type="match status" value="1"/>
</dbReference>
<dbReference type="InterPro" id="IPR018327">
    <property type="entry name" value="BHD_2"/>
</dbReference>
<feature type="region of interest" description="Disordered" evidence="6">
    <location>
        <begin position="70"/>
        <end position="95"/>
    </location>
</feature>